<dbReference type="SUPFAM" id="SSF103657">
    <property type="entry name" value="BAR/IMD domain-like"/>
    <property type="match status" value="1"/>
</dbReference>
<evidence type="ECO:0000313" key="4">
    <source>
        <dbReference type="EMBL" id="KAG2470312.1"/>
    </source>
</evidence>
<dbReference type="AlphaFoldDB" id="A0A8X7XS30"/>
<dbReference type="GO" id="GO:0030041">
    <property type="term" value="P:actin filament polymerization"/>
    <property type="evidence" value="ECO:0007669"/>
    <property type="project" value="TreeGrafter"/>
</dbReference>
<feature type="non-terminal residue" evidence="4">
    <location>
        <position position="477"/>
    </location>
</feature>
<dbReference type="EMBL" id="JAATIS010000094">
    <property type="protein sequence ID" value="KAG2470312.1"/>
    <property type="molecule type" value="Genomic_DNA"/>
</dbReference>
<feature type="non-terminal residue" evidence="4">
    <location>
        <position position="1"/>
    </location>
</feature>
<feature type="coiled-coil region" evidence="2">
    <location>
        <begin position="12"/>
        <end position="42"/>
    </location>
</feature>
<evidence type="ECO:0000256" key="1">
    <source>
        <dbReference type="PROSITE-ProRule" id="PRU01077"/>
    </source>
</evidence>
<dbReference type="GO" id="GO:0005737">
    <property type="term" value="C:cytoplasm"/>
    <property type="evidence" value="ECO:0007669"/>
    <property type="project" value="TreeGrafter"/>
</dbReference>
<proteinExistence type="predicted"/>
<reference evidence="4 5" key="1">
    <citation type="journal article" date="2021" name="Cell">
        <title>Tracing the genetic footprints of vertebrate landing in non-teleost ray-finned fishes.</title>
        <authorList>
            <person name="Bi X."/>
            <person name="Wang K."/>
            <person name="Yang L."/>
            <person name="Pan H."/>
            <person name="Jiang H."/>
            <person name="Wei Q."/>
            <person name="Fang M."/>
            <person name="Yu H."/>
            <person name="Zhu C."/>
            <person name="Cai Y."/>
            <person name="He Y."/>
            <person name="Gan X."/>
            <person name="Zeng H."/>
            <person name="Yu D."/>
            <person name="Zhu Y."/>
            <person name="Jiang H."/>
            <person name="Qiu Q."/>
            <person name="Yang H."/>
            <person name="Zhang Y.E."/>
            <person name="Wang W."/>
            <person name="Zhu M."/>
            <person name="He S."/>
            <person name="Zhang G."/>
        </authorList>
    </citation>
    <scope>NUCLEOTIDE SEQUENCE [LARGE SCALE GENOMIC DNA]</scope>
    <source>
        <strain evidence="4">Bchr_013</strain>
    </source>
</reference>
<dbReference type="Gene3D" id="1.20.1270.60">
    <property type="entry name" value="Arfaptin homology (AH) domain/BAR domain"/>
    <property type="match status" value="1"/>
</dbReference>
<sequence>MENIGNLHIQVAGQLKDEVRRLEQYRERQKEQRKKFEGVMEKMHKLKVNVYKKTIEAKKNYDQKCKDADEAEYVHEKISNLATATPKQIEKALCKSKNCRDVANDADKNYKSSIDQLDKTRQDWEQTYIKTCEIFQQHEMDRINVLRNSLWVHCNQFSLQCVKNDEMYEEVRKGLENCDIISDIQDFIKNEMTESSPPAPIVYENYYDRQALVDSNGMLRTPGVMKRFTNLLQDCSGSRQNLNEDLSSSVSTTSGDKSDGVYASIAISGEPAEPSAPASSVCYKALYEYTAQCLYGLGVGQVVGSSACGASVGEERFTDLDFADDAVIFAESMEALIGALKRLSEESECQSLRVSWIKTKIQAFNDLLGTAISSVSVCEECVDLVERGLLILAVTFMSLVTLPVKSVDGLGEHGAVMRSLERGVWCSRYLCKRMKVQVFRVLVHPVFLSGCETWTLSSDLRRRLDSFGIVCLQKILG</sequence>
<feature type="domain" description="F-BAR" evidence="3">
    <location>
        <begin position="1"/>
        <end position="183"/>
    </location>
</feature>
<protein>
    <submittedName>
        <fullName evidence="4">PPIP1 protein</fullName>
    </submittedName>
</protein>
<organism evidence="4 5">
    <name type="scientific">Polypterus senegalus</name>
    <name type="common">Senegal bichir</name>
    <dbReference type="NCBI Taxonomy" id="55291"/>
    <lineage>
        <taxon>Eukaryota</taxon>
        <taxon>Metazoa</taxon>
        <taxon>Chordata</taxon>
        <taxon>Craniata</taxon>
        <taxon>Vertebrata</taxon>
        <taxon>Euteleostomi</taxon>
        <taxon>Actinopterygii</taxon>
        <taxon>Polypteriformes</taxon>
        <taxon>Polypteridae</taxon>
        <taxon>Polypterus</taxon>
    </lineage>
</organism>
<dbReference type="PROSITE" id="PS51741">
    <property type="entry name" value="F_BAR"/>
    <property type="match status" value="1"/>
</dbReference>
<keyword evidence="5" id="KW-1185">Reference proteome</keyword>
<comment type="caution">
    <text evidence="4">The sequence shown here is derived from an EMBL/GenBank/DDBJ whole genome shotgun (WGS) entry which is preliminary data.</text>
</comment>
<accession>A0A8X7XS30</accession>
<dbReference type="InterPro" id="IPR031160">
    <property type="entry name" value="F_BAR_dom"/>
</dbReference>
<dbReference type="GO" id="GO:0051015">
    <property type="term" value="F:actin filament binding"/>
    <property type="evidence" value="ECO:0007669"/>
    <property type="project" value="TreeGrafter"/>
</dbReference>
<dbReference type="PANTHER" id="PTHR23065:SF51">
    <property type="entry name" value="PROLINE-SERINE-THREONINE PHOSPHATASE-INTERACTING PROTEIN 1"/>
    <property type="match status" value="1"/>
</dbReference>
<gene>
    <name evidence="4" type="primary">Pstpip1</name>
    <name evidence="4" type="ORF">GTO96_0006242</name>
</gene>
<evidence type="ECO:0000313" key="5">
    <source>
        <dbReference type="Proteomes" id="UP000886611"/>
    </source>
</evidence>
<evidence type="ECO:0000256" key="2">
    <source>
        <dbReference type="SAM" id="Coils"/>
    </source>
</evidence>
<evidence type="ECO:0000259" key="3">
    <source>
        <dbReference type="PROSITE" id="PS51741"/>
    </source>
</evidence>
<keyword evidence="1 2" id="KW-0175">Coiled coil</keyword>
<dbReference type="Proteomes" id="UP000886611">
    <property type="component" value="Unassembled WGS sequence"/>
</dbReference>
<name>A0A8X7XS30_POLSE</name>
<dbReference type="GO" id="GO:0005884">
    <property type="term" value="C:actin filament"/>
    <property type="evidence" value="ECO:0007669"/>
    <property type="project" value="TreeGrafter"/>
</dbReference>
<dbReference type="PANTHER" id="PTHR23065">
    <property type="entry name" value="PROLINE-SERINE-THREONINE PHOSPHATASE INTERACTING PROTEIN 1"/>
    <property type="match status" value="1"/>
</dbReference>
<dbReference type="GO" id="GO:0005886">
    <property type="term" value="C:plasma membrane"/>
    <property type="evidence" value="ECO:0007669"/>
    <property type="project" value="TreeGrafter"/>
</dbReference>
<dbReference type="InterPro" id="IPR027267">
    <property type="entry name" value="AH/BAR_dom_sf"/>
</dbReference>